<evidence type="ECO:0000313" key="1">
    <source>
        <dbReference type="EMBL" id="KAF7842736.1"/>
    </source>
</evidence>
<reference evidence="1" key="1">
    <citation type="submission" date="2020-09" db="EMBL/GenBank/DDBJ databases">
        <title>Genome-Enabled Discovery of Anthraquinone Biosynthesis in Senna tora.</title>
        <authorList>
            <person name="Kang S.-H."/>
            <person name="Pandey R.P."/>
            <person name="Lee C.-M."/>
            <person name="Sim J.-S."/>
            <person name="Jeong J.-T."/>
            <person name="Choi B.-S."/>
            <person name="Jung M."/>
            <person name="Ginzburg D."/>
            <person name="Zhao K."/>
            <person name="Won S.Y."/>
            <person name="Oh T.-J."/>
            <person name="Yu Y."/>
            <person name="Kim N.-H."/>
            <person name="Lee O.R."/>
            <person name="Lee T.-H."/>
            <person name="Bashyal P."/>
            <person name="Kim T.-S."/>
            <person name="Lee W.-H."/>
            <person name="Kawkins C."/>
            <person name="Kim C.-K."/>
            <person name="Kim J.S."/>
            <person name="Ahn B.O."/>
            <person name="Rhee S.Y."/>
            <person name="Sohng J.K."/>
        </authorList>
    </citation>
    <scope>NUCLEOTIDE SEQUENCE</scope>
    <source>
        <tissue evidence="1">Leaf</tissue>
    </source>
</reference>
<dbReference type="Proteomes" id="UP000634136">
    <property type="component" value="Unassembled WGS sequence"/>
</dbReference>
<keyword evidence="2" id="KW-1185">Reference proteome</keyword>
<comment type="caution">
    <text evidence="1">The sequence shown here is derived from an EMBL/GenBank/DDBJ whole genome shotgun (WGS) entry which is preliminary data.</text>
</comment>
<protein>
    <submittedName>
        <fullName evidence="1">Uncharacterized protein</fullName>
    </submittedName>
</protein>
<name>A0A834XEX2_9FABA</name>
<evidence type="ECO:0000313" key="2">
    <source>
        <dbReference type="Proteomes" id="UP000634136"/>
    </source>
</evidence>
<gene>
    <name evidence="1" type="ORF">G2W53_005034</name>
</gene>
<dbReference type="AlphaFoldDB" id="A0A834XEX2"/>
<accession>A0A834XEX2</accession>
<organism evidence="1 2">
    <name type="scientific">Senna tora</name>
    <dbReference type="NCBI Taxonomy" id="362788"/>
    <lineage>
        <taxon>Eukaryota</taxon>
        <taxon>Viridiplantae</taxon>
        <taxon>Streptophyta</taxon>
        <taxon>Embryophyta</taxon>
        <taxon>Tracheophyta</taxon>
        <taxon>Spermatophyta</taxon>
        <taxon>Magnoliopsida</taxon>
        <taxon>eudicotyledons</taxon>
        <taxon>Gunneridae</taxon>
        <taxon>Pentapetalae</taxon>
        <taxon>rosids</taxon>
        <taxon>fabids</taxon>
        <taxon>Fabales</taxon>
        <taxon>Fabaceae</taxon>
        <taxon>Caesalpinioideae</taxon>
        <taxon>Cassia clade</taxon>
        <taxon>Senna</taxon>
    </lineage>
</organism>
<dbReference type="EMBL" id="JAAIUW010000002">
    <property type="protein sequence ID" value="KAF7842736.1"/>
    <property type="molecule type" value="Genomic_DNA"/>
</dbReference>
<sequence>MEERLEGDKYEVYLDAPLLA</sequence>
<proteinExistence type="predicted"/>